<dbReference type="PROSITE" id="PS51257">
    <property type="entry name" value="PROKAR_LIPOPROTEIN"/>
    <property type="match status" value="1"/>
</dbReference>
<dbReference type="CDD" id="cd00102">
    <property type="entry name" value="IPT"/>
    <property type="match status" value="3"/>
</dbReference>
<proteinExistence type="predicted"/>
<organism evidence="3 4">
    <name type="scientific">Mucilaginibacter calamicampi</name>
    <dbReference type="NCBI Taxonomy" id="1302352"/>
    <lineage>
        <taxon>Bacteria</taxon>
        <taxon>Pseudomonadati</taxon>
        <taxon>Bacteroidota</taxon>
        <taxon>Sphingobacteriia</taxon>
        <taxon>Sphingobacteriales</taxon>
        <taxon>Sphingobacteriaceae</taxon>
        <taxon>Mucilaginibacter</taxon>
    </lineage>
</organism>
<dbReference type="Gene3D" id="2.60.40.10">
    <property type="entry name" value="Immunoglobulins"/>
    <property type="match status" value="5"/>
</dbReference>
<dbReference type="Pfam" id="PF01833">
    <property type="entry name" value="TIG"/>
    <property type="match status" value="5"/>
</dbReference>
<evidence type="ECO:0000313" key="3">
    <source>
        <dbReference type="EMBL" id="MFD0750627.1"/>
    </source>
</evidence>
<dbReference type="SMART" id="SM00429">
    <property type="entry name" value="IPT"/>
    <property type="match status" value="2"/>
</dbReference>
<feature type="domain" description="IPT/TIG" evidence="2">
    <location>
        <begin position="27"/>
        <end position="109"/>
    </location>
</feature>
<gene>
    <name evidence="3" type="ORF">ACFQZS_10765</name>
</gene>
<sequence length="460" mass="48033">MKRYILLTMLALSMIISSCKKKDDGPTPRIDAISPLTTFKGETISISGNEFGNDANAVQIRIGNSADIVPTSVANSVIILKVPDDATTGSVKVTVKGKSTVSSEVFTVAERTTLTITDFSPKLARPFENVTITGSGFGSDVSLVSVSFGETGGFKPVSVSPTSIVVATSIYSTNGKIKVSRGGNTVTSTKDFKLLPPAPVYFPLEIGSYTTHGSIGDVITISGAGFGNVEEFIGISVGGSAPVQPSYLSSSTLTMQVPVPRDANDGKITVTVEGKSVTGPGNFTLDMSVRDYSPKSAGVGDTIKFTGAKFTNTSDMAIYFGDVAWVRPFKVTSTEMLAVVPVNAQSGSLSATSNGGATRNLIFASDNSLRFTLLPTAWYYTILPNSGKIGTTISITGNYSGANVADIGVSFGGSKAVQPLAVNGSTINVKIPTDAKTGKVTISRTGYKTYTDPSTYNIWP</sequence>
<keyword evidence="4" id="KW-1185">Reference proteome</keyword>
<dbReference type="InterPro" id="IPR002909">
    <property type="entry name" value="IPT_dom"/>
</dbReference>
<dbReference type="Proteomes" id="UP001596958">
    <property type="component" value="Unassembled WGS sequence"/>
</dbReference>
<dbReference type="RefSeq" id="WP_377100060.1">
    <property type="nucleotide sequence ID" value="NZ_JBHTHU010000006.1"/>
</dbReference>
<dbReference type="InterPro" id="IPR013783">
    <property type="entry name" value="Ig-like_fold"/>
</dbReference>
<feature type="domain" description="IPT/TIG" evidence="2">
    <location>
        <begin position="113"/>
        <end position="195"/>
    </location>
</feature>
<comment type="caution">
    <text evidence="3">The sequence shown here is derived from an EMBL/GenBank/DDBJ whole genome shotgun (WGS) entry which is preliminary data.</text>
</comment>
<protein>
    <submittedName>
        <fullName evidence="3">IPT/TIG domain-containing protein</fullName>
    </submittedName>
</protein>
<dbReference type="InterPro" id="IPR052014">
    <property type="entry name" value="Dictyostelium_Tiger"/>
</dbReference>
<evidence type="ECO:0000313" key="4">
    <source>
        <dbReference type="Proteomes" id="UP001596958"/>
    </source>
</evidence>
<accession>A0ABW2YYY2</accession>
<dbReference type="InterPro" id="IPR014756">
    <property type="entry name" value="Ig_E-set"/>
</dbReference>
<evidence type="ECO:0000259" key="2">
    <source>
        <dbReference type="SMART" id="SM00429"/>
    </source>
</evidence>
<name>A0ABW2YYY2_9SPHI</name>
<dbReference type="SUPFAM" id="SSF81296">
    <property type="entry name" value="E set domains"/>
    <property type="match status" value="5"/>
</dbReference>
<dbReference type="PANTHER" id="PTHR31341">
    <property type="entry name" value="IPT/TIG DOMAIN-CONTAINING PROTEIN-RELATED-RELATED"/>
    <property type="match status" value="1"/>
</dbReference>
<evidence type="ECO:0000256" key="1">
    <source>
        <dbReference type="ARBA" id="ARBA00023180"/>
    </source>
</evidence>
<dbReference type="EMBL" id="JBHTHU010000006">
    <property type="protein sequence ID" value="MFD0750627.1"/>
    <property type="molecule type" value="Genomic_DNA"/>
</dbReference>
<reference evidence="4" key="1">
    <citation type="journal article" date="2019" name="Int. J. Syst. Evol. Microbiol.">
        <title>The Global Catalogue of Microorganisms (GCM) 10K type strain sequencing project: providing services to taxonomists for standard genome sequencing and annotation.</title>
        <authorList>
            <consortium name="The Broad Institute Genomics Platform"/>
            <consortium name="The Broad Institute Genome Sequencing Center for Infectious Disease"/>
            <person name="Wu L."/>
            <person name="Ma J."/>
        </authorList>
    </citation>
    <scope>NUCLEOTIDE SEQUENCE [LARGE SCALE GENOMIC DNA]</scope>
    <source>
        <strain evidence="4">CCUG 63418</strain>
    </source>
</reference>
<keyword evidence="1" id="KW-0325">Glycoprotein</keyword>